<dbReference type="PROSITE" id="PS00211">
    <property type="entry name" value="ABC_TRANSPORTER_1"/>
    <property type="match status" value="1"/>
</dbReference>
<dbReference type="Proteomes" id="UP000886725">
    <property type="component" value="Unassembled WGS sequence"/>
</dbReference>
<feature type="transmembrane region" description="Helical" evidence="7">
    <location>
        <begin position="164"/>
        <end position="180"/>
    </location>
</feature>
<dbReference type="InterPro" id="IPR036640">
    <property type="entry name" value="ABC1_TM_sf"/>
</dbReference>
<dbReference type="Pfam" id="PF00664">
    <property type="entry name" value="ABC_membrane"/>
    <property type="match status" value="1"/>
</dbReference>
<dbReference type="InterPro" id="IPR027417">
    <property type="entry name" value="P-loop_NTPase"/>
</dbReference>
<gene>
    <name evidence="10" type="ORF">IAC85_05390</name>
</gene>
<dbReference type="EMBL" id="DVFU01000105">
    <property type="protein sequence ID" value="HIQ65154.1"/>
    <property type="molecule type" value="Genomic_DNA"/>
</dbReference>
<keyword evidence="6 7" id="KW-0472">Membrane</keyword>
<sequence length="578" mass="66656">MKKLKHFKIFWDYIKEDKFKLFLYILLVALSYLPALIAVYLWGVAVESLTSQNFSNFVLYLALYEGIYIVLYTFLQIPRDYLYTYFEIKFTKNVSKDLYRKMDKLPAIAFEDIGVGEWINRLYTDPDRVMELLSKMVRLICRAVVVLVVIVIAIRVSWILFAEIMLLAFFMGFISTKFFPRIKKSQEAIKKESDAYVKVATENMTGIREIKSLGIAKTIEKNISNVIDRLFGNTERVRKYERWYYAFNNLAYFSIQFLILYTTGKLFFDGAISLSIFLMIESYIWRIDEVVESISDFGVSFNKVTVSLKRIGEILNNDLYQDEKFGNVTLTNPKGIIEFKDVKFKYTEKEQYTLKGLNMTVEPNKKIAVVGRSGNGKSTIFNLLLRYFDTTEGTVTIDGINIQDLTESSLRNNISIIRQSPFLFNLTILENFRLVKEDVTLEEVRNVCKRAYIDDYIMSLPNQYDTVIGEGGINLSGGQKQRIAIARTLLLNTKIILFDEATSALDNESQEYIKKTIDDLVKDHTIVIVAHRLSTIVDADTIHVIEKGKLVGSGTHKQLLKNCKPYQNLYTAESEASE</sequence>
<keyword evidence="5 7" id="KW-1133">Transmembrane helix</keyword>
<dbReference type="SUPFAM" id="SSF52540">
    <property type="entry name" value="P-loop containing nucleoside triphosphate hydrolases"/>
    <property type="match status" value="1"/>
</dbReference>
<feature type="transmembrane region" description="Helical" evidence="7">
    <location>
        <begin position="139"/>
        <end position="158"/>
    </location>
</feature>
<evidence type="ECO:0000313" key="10">
    <source>
        <dbReference type="EMBL" id="HIQ65154.1"/>
    </source>
</evidence>
<dbReference type="Pfam" id="PF00005">
    <property type="entry name" value="ABC_tran"/>
    <property type="match status" value="1"/>
</dbReference>
<evidence type="ECO:0000256" key="4">
    <source>
        <dbReference type="ARBA" id="ARBA00022840"/>
    </source>
</evidence>
<dbReference type="GO" id="GO:0005886">
    <property type="term" value="C:plasma membrane"/>
    <property type="evidence" value="ECO:0007669"/>
    <property type="project" value="UniProtKB-SubCell"/>
</dbReference>
<keyword evidence="4 10" id="KW-0067">ATP-binding</keyword>
<evidence type="ECO:0000313" key="11">
    <source>
        <dbReference type="Proteomes" id="UP000886725"/>
    </source>
</evidence>
<evidence type="ECO:0000256" key="7">
    <source>
        <dbReference type="SAM" id="Phobius"/>
    </source>
</evidence>
<keyword evidence="2 7" id="KW-0812">Transmembrane</keyword>
<dbReference type="Gene3D" id="3.40.50.300">
    <property type="entry name" value="P-loop containing nucleotide triphosphate hydrolases"/>
    <property type="match status" value="1"/>
</dbReference>
<keyword evidence="3" id="KW-0547">Nucleotide-binding</keyword>
<dbReference type="CDD" id="cd07346">
    <property type="entry name" value="ABC_6TM_exporters"/>
    <property type="match status" value="1"/>
</dbReference>
<comment type="subcellular location">
    <subcellularLocation>
        <location evidence="1">Cell membrane</location>
        <topology evidence="1">Multi-pass membrane protein</topology>
    </subcellularLocation>
</comment>
<dbReference type="PROSITE" id="PS50893">
    <property type="entry name" value="ABC_TRANSPORTER_2"/>
    <property type="match status" value="1"/>
</dbReference>
<dbReference type="InterPro" id="IPR017871">
    <property type="entry name" value="ABC_transporter-like_CS"/>
</dbReference>
<dbReference type="InterPro" id="IPR003593">
    <property type="entry name" value="AAA+_ATPase"/>
</dbReference>
<dbReference type="GO" id="GO:0005524">
    <property type="term" value="F:ATP binding"/>
    <property type="evidence" value="ECO:0007669"/>
    <property type="project" value="UniProtKB-KW"/>
</dbReference>
<feature type="transmembrane region" description="Helical" evidence="7">
    <location>
        <begin position="21"/>
        <end position="45"/>
    </location>
</feature>
<evidence type="ECO:0000256" key="2">
    <source>
        <dbReference type="ARBA" id="ARBA00022692"/>
    </source>
</evidence>
<dbReference type="Gene3D" id="1.20.1560.10">
    <property type="entry name" value="ABC transporter type 1, transmembrane domain"/>
    <property type="match status" value="1"/>
</dbReference>
<organism evidence="10 11">
    <name type="scientific">Candidatus Faecenecus gallistercoris</name>
    <dbReference type="NCBI Taxonomy" id="2840793"/>
    <lineage>
        <taxon>Bacteria</taxon>
        <taxon>Bacillati</taxon>
        <taxon>Bacillota</taxon>
        <taxon>Bacillota incertae sedis</taxon>
        <taxon>Candidatus Faecenecus</taxon>
    </lineage>
</organism>
<accession>A0A9D0Z0E5</accession>
<dbReference type="PANTHER" id="PTHR43394:SF1">
    <property type="entry name" value="ATP-BINDING CASSETTE SUB-FAMILY B MEMBER 10, MITOCHONDRIAL"/>
    <property type="match status" value="1"/>
</dbReference>
<evidence type="ECO:0000256" key="6">
    <source>
        <dbReference type="ARBA" id="ARBA00023136"/>
    </source>
</evidence>
<dbReference type="SMART" id="SM00382">
    <property type="entry name" value="AAA"/>
    <property type="match status" value="1"/>
</dbReference>
<evidence type="ECO:0000259" key="8">
    <source>
        <dbReference type="PROSITE" id="PS50893"/>
    </source>
</evidence>
<dbReference type="InterPro" id="IPR003439">
    <property type="entry name" value="ABC_transporter-like_ATP-bd"/>
</dbReference>
<evidence type="ECO:0000256" key="1">
    <source>
        <dbReference type="ARBA" id="ARBA00004651"/>
    </source>
</evidence>
<comment type="caution">
    <text evidence="10">The sequence shown here is derived from an EMBL/GenBank/DDBJ whole genome shotgun (WGS) entry which is preliminary data.</text>
</comment>
<proteinExistence type="predicted"/>
<dbReference type="FunFam" id="3.40.50.300:FF:000218">
    <property type="entry name" value="Multidrug ABC transporter ATP-binding protein"/>
    <property type="match status" value="1"/>
</dbReference>
<dbReference type="InterPro" id="IPR011527">
    <property type="entry name" value="ABC1_TM_dom"/>
</dbReference>
<dbReference type="PANTHER" id="PTHR43394">
    <property type="entry name" value="ATP-DEPENDENT PERMEASE MDL1, MITOCHONDRIAL"/>
    <property type="match status" value="1"/>
</dbReference>
<feature type="domain" description="ABC transmembrane type-1" evidence="9">
    <location>
        <begin position="22"/>
        <end position="303"/>
    </location>
</feature>
<dbReference type="AlphaFoldDB" id="A0A9D0Z0E5"/>
<evidence type="ECO:0000256" key="5">
    <source>
        <dbReference type="ARBA" id="ARBA00022989"/>
    </source>
</evidence>
<name>A0A9D0Z0E5_9FIRM</name>
<feature type="transmembrane region" description="Helical" evidence="7">
    <location>
        <begin position="243"/>
        <end position="261"/>
    </location>
</feature>
<reference evidence="10" key="2">
    <citation type="journal article" date="2021" name="PeerJ">
        <title>Extensive microbial diversity within the chicken gut microbiome revealed by metagenomics and culture.</title>
        <authorList>
            <person name="Gilroy R."/>
            <person name="Ravi A."/>
            <person name="Getino M."/>
            <person name="Pursley I."/>
            <person name="Horton D.L."/>
            <person name="Alikhan N.F."/>
            <person name="Baker D."/>
            <person name="Gharbi K."/>
            <person name="Hall N."/>
            <person name="Watson M."/>
            <person name="Adriaenssens E.M."/>
            <person name="Foster-Nyarko E."/>
            <person name="Jarju S."/>
            <person name="Secka A."/>
            <person name="Antonio M."/>
            <person name="Oren A."/>
            <person name="Chaudhuri R.R."/>
            <person name="La Ragione R."/>
            <person name="Hildebrand F."/>
            <person name="Pallen M.J."/>
        </authorList>
    </citation>
    <scope>NUCLEOTIDE SEQUENCE</scope>
    <source>
        <strain evidence="10">CHK165-10780</strain>
    </source>
</reference>
<evidence type="ECO:0000256" key="3">
    <source>
        <dbReference type="ARBA" id="ARBA00022741"/>
    </source>
</evidence>
<protein>
    <submittedName>
        <fullName evidence="10">ABC transporter ATP-binding protein</fullName>
    </submittedName>
</protein>
<reference evidence="10" key="1">
    <citation type="submission" date="2020-10" db="EMBL/GenBank/DDBJ databases">
        <authorList>
            <person name="Gilroy R."/>
        </authorList>
    </citation>
    <scope>NUCLEOTIDE SEQUENCE</scope>
    <source>
        <strain evidence="10">CHK165-10780</strain>
    </source>
</reference>
<dbReference type="GO" id="GO:0015421">
    <property type="term" value="F:ABC-type oligopeptide transporter activity"/>
    <property type="evidence" value="ECO:0007669"/>
    <property type="project" value="TreeGrafter"/>
</dbReference>
<dbReference type="InterPro" id="IPR039421">
    <property type="entry name" value="Type_1_exporter"/>
</dbReference>
<dbReference type="GO" id="GO:0016887">
    <property type="term" value="F:ATP hydrolysis activity"/>
    <property type="evidence" value="ECO:0007669"/>
    <property type="project" value="InterPro"/>
</dbReference>
<dbReference type="SUPFAM" id="SSF90123">
    <property type="entry name" value="ABC transporter transmembrane region"/>
    <property type="match status" value="1"/>
</dbReference>
<evidence type="ECO:0000259" key="9">
    <source>
        <dbReference type="PROSITE" id="PS50929"/>
    </source>
</evidence>
<dbReference type="PROSITE" id="PS50929">
    <property type="entry name" value="ABC_TM1F"/>
    <property type="match status" value="1"/>
</dbReference>
<feature type="domain" description="ABC transporter" evidence="8">
    <location>
        <begin position="337"/>
        <end position="572"/>
    </location>
</feature>
<feature type="transmembrane region" description="Helical" evidence="7">
    <location>
        <begin position="57"/>
        <end position="75"/>
    </location>
</feature>